<dbReference type="RefSeq" id="WP_091831611.1">
    <property type="nucleotide sequence ID" value="NZ_FNZK01000010.1"/>
</dbReference>
<feature type="domain" description="Dynamin N-terminal" evidence="2">
    <location>
        <begin position="58"/>
        <end position="223"/>
    </location>
</feature>
<evidence type="ECO:0000313" key="4">
    <source>
        <dbReference type="Proteomes" id="UP000199662"/>
    </source>
</evidence>
<dbReference type="CDD" id="cd09912">
    <property type="entry name" value="DLP_2"/>
    <property type="match status" value="1"/>
</dbReference>
<dbReference type="STRING" id="84035.SAMN05660742_11028"/>
<dbReference type="PANTHER" id="PTHR43681">
    <property type="entry name" value="TRANSMEMBRANE GTPASE FZO"/>
    <property type="match status" value="1"/>
</dbReference>
<keyword evidence="1" id="KW-0175">Coiled coil</keyword>
<protein>
    <submittedName>
        <fullName evidence="3">Dynamin family protein</fullName>
    </submittedName>
</protein>
<evidence type="ECO:0000256" key="1">
    <source>
        <dbReference type="SAM" id="Coils"/>
    </source>
</evidence>
<dbReference type="Pfam" id="PF00350">
    <property type="entry name" value="Dynamin_N"/>
    <property type="match status" value="1"/>
</dbReference>
<dbReference type="InterPro" id="IPR051943">
    <property type="entry name" value="TRAFAC_Dynamin-like_GTPase"/>
</dbReference>
<dbReference type="SUPFAM" id="SSF52540">
    <property type="entry name" value="P-loop containing nucleoside triphosphate hydrolases"/>
    <property type="match status" value="1"/>
</dbReference>
<dbReference type="InterPro" id="IPR045063">
    <property type="entry name" value="Dynamin_N"/>
</dbReference>
<feature type="coiled-coil region" evidence="1">
    <location>
        <begin position="348"/>
        <end position="397"/>
    </location>
</feature>
<feature type="coiled-coil region" evidence="1">
    <location>
        <begin position="687"/>
        <end position="748"/>
    </location>
</feature>
<dbReference type="EMBL" id="FNZK01000010">
    <property type="protein sequence ID" value="SEJ54718.1"/>
    <property type="molecule type" value="Genomic_DNA"/>
</dbReference>
<dbReference type="InterPro" id="IPR027417">
    <property type="entry name" value="P-loop_NTPase"/>
</dbReference>
<accession>A0A1H6ZN96</accession>
<dbReference type="PANTHER" id="PTHR43681:SF1">
    <property type="entry name" value="SARCALUMENIN"/>
    <property type="match status" value="1"/>
</dbReference>
<feature type="coiled-coil region" evidence="1">
    <location>
        <begin position="489"/>
        <end position="540"/>
    </location>
</feature>
<reference evidence="4" key="1">
    <citation type="submission" date="2016-10" db="EMBL/GenBank/DDBJ databases">
        <authorList>
            <person name="Varghese N."/>
            <person name="Submissions S."/>
        </authorList>
    </citation>
    <scope>NUCLEOTIDE SEQUENCE [LARGE SCALE GENOMIC DNA]</scope>
    <source>
        <strain evidence="4">DSM 2179</strain>
    </source>
</reference>
<evidence type="ECO:0000259" key="2">
    <source>
        <dbReference type="Pfam" id="PF00350"/>
    </source>
</evidence>
<dbReference type="Gene3D" id="3.40.50.300">
    <property type="entry name" value="P-loop containing nucleotide triphosphate hydrolases"/>
    <property type="match status" value="1"/>
</dbReference>
<dbReference type="Proteomes" id="UP000199662">
    <property type="component" value="Unassembled WGS sequence"/>
</dbReference>
<sequence>MSEIKNEAILYKKAHSERKNNIMSLLLDTKKFFLEYHKEQADTFEKLYDDLKNGDFSIVVVGEFSAGKSTFLNALMQKVYLPSYSSETTATVNFLKHIDKAPDGHSLCVYYNDTQKETLYGIANENSLADFVTTRSSLDVASQINRVELYVDSKFLEDGVVLVDSPGLNGVAKGHREITEKQIEKSHACIFLFSAEQPGRCSDFDFLQQLTAKVDRVFLVLNKIDMIKEEEQTVVDVVRIIKDSYHIKFPNAKIPEIYPVAAYPALVARSDRPLSYLQKKEHSGEAKASYLKNSQIEAFEERLWKFLTCGEKTKEELMAPIQKIEKLVDQYRQMLMNKKSVLEERKDTGELENAILMLQDEIQKLNIETTDQNNQVAKMLKTAIRSLEIEVKNVQRRVGDNFKAQIDDWVSIEDIASEVKNFQTNVVSAYTREIEDLFYTFDNQISDSIFGIVSGNLMEIDKKLATVSKIALEIQTEPNLENIIKYHNKDKYDEDIEKIEKDLQSLNDSVEQGIYDLKSAENITKERDNLNKNLQKIKDDKLLSVESFIPPIRYNEKEERILRDRRGWGGKLMQIFVGKKDDIKMVTNRDDSDQKDFLQKRKIKLEEYEKQENEIKVELSNLGKPNSLLDYEQICSKEKRLRAVKEKELEEFKKDFKEKFEKGNRESLRKLKIQLRRFLDDCYDEIHKQIQNEYSQKQRKIAELLNEQINASTIEIIMNKQQQIENVQSQLKSSVEERNDKIAEYQNQIEVSGVLLQKAASLRLDIEVIETDMIKMEDYSEK</sequence>
<organism evidence="3 4">
    <name type="scientific">Propionispira arboris</name>
    <dbReference type="NCBI Taxonomy" id="84035"/>
    <lineage>
        <taxon>Bacteria</taxon>
        <taxon>Bacillati</taxon>
        <taxon>Bacillota</taxon>
        <taxon>Negativicutes</taxon>
        <taxon>Selenomonadales</taxon>
        <taxon>Selenomonadaceae</taxon>
        <taxon>Propionispira</taxon>
    </lineage>
</organism>
<gene>
    <name evidence="3" type="ORF">SAMN05660742_11028</name>
</gene>
<evidence type="ECO:0000313" key="3">
    <source>
        <dbReference type="EMBL" id="SEJ54718.1"/>
    </source>
</evidence>
<proteinExistence type="predicted"/>
<keyword evidence="4" id="KW-1185">Reference proteome</keyword>
<name>A0A1H6ZN96_9FIRM</name>
<dbReference type="AlphaFoldDB" id="A0A1H6ZN96"/>